<dbReference type="Pfam" id="PF13302">
    <property type="entry name" value="Acetyltransf_3"/>
    <property type="match status" value="1"/>
</dbReference>
<dbReference type="RefSeq" id="WP_027472490.1">
    <property type="nucleotide sequence ID" value="NZ_BAMD01000011.1"/>
</dbReference>
<dbReference type="GO" id="GO:0005737">
    <property type="term" value="C:cytoplasm"/>
    <property type="evidence" value="ECO:0007669"/>
    <property type="project" value="TreeGrafter"/>
</dbReference>
<evidence type="ECO:0000313" key="2">
    <source>
        <dbReference type="EMBL" id="GAF02565.1"/>
    </source>
</evidence>
<dbReference type="EMBL" id="BAMD01000011">
    <property type="protein sequence ID" value="GAF02565.1"/>
    <property type="molecule type" value="Genomic_DNA"/>
</dbReference>
<dbReference type="InterPro" id="IPR051908">
    <property type="entry name" value="Ribosomal_N-acetyltransferase"/>
</dbReference>
<reference evidence="2 3" key="1">
    <citation type="journal article" date="2014" name="Genome Announc.">
        <title>Draft Genome Sequence of Cytophaga fermentans JCM 21142T, a Facultative Anaerobe Isolated from Marine Mud.</title>
        <authorList>
            <person name="Starns D."/>
            <person name="Oshima K."/>
            <person name="Suda W."/>
            <person name="Iino T."/>
            <person name="Yuki M."/>
            <person name="Inoue J."/>
            <person name="Kitamura K."/>
            <person name="Iida T."/>
            <person name="Darby A."/>
            <person name="Hattori M."/>
            <person name="Ohkuma M."/>
        </authorList>
    </citation>
    <scope>NUCLEOTIDE SEQUENCE [LARGE SCALE GENOMIC DNA]</scope>
    <source>
        <strain evidence="2 3">JCM 21142</strain>
    </source>
</reference>
<dbReference type="InterPro" id="IPR016181">
    <property type="entry name" value="Acyl_CoA_acyltransferase"/>
</dbReference>
<evidence type="ECO:0000313" key="3">
    <source>
        <dbReference type="Proteomes" id="UP000019402"/>
    </source>
</evidence>
<dbReference type="GO" id="GO:0008999">
    <property type="term" value="F:protein-N-terminal-alanine acetyltransferase activity"/>
    <property type="evidence" value="ECO:0007669"/>
    <property type="project" value="TreeGrafter"/>
</dbReference>
<gene>
    <name evidence="2" type="ORF">JCM21142_31203</name>
</gene>
<proteinExistence type="predicted"/>
<feature type="domain" description="N-acetyltransferase" evidence="1">
    <location>
        <begin position="30"/>
        <end position="175"/>
    </location>
</feature>
<accession>W7XWC4</accession>
<dbReference type="PANTHER" id="PTHR43441:SF11">
    <property type="entry name" value="RIBOSOMAL-PROTEIN-SERINE ACETYLTRANSFERASE"/>
    <property type="match status" value="1"/>
</dbReference>
<keyword evidence="3" id="KW-1185">Reference proteome</keyword>
<dbReference type="Gene3D" id="3.40.630.30">
    <property type="match status" value="1"/>
</dbReference>
<comment type="caution">
    <text evidence="2">The sequence shown here is derived from an EMBL/GenBank/DDBJ whole genome shotgun (WGS) entry which is preliminary data.</text>
</comment>
<protein>
    <submittedName>
        <fullName evidence="2">Putative ribosomal N-acetyltransferase YdaF</fullName>
    </submittedName>
</protein>
<dbReference type="eggNOG" id="COG1670">
    <property type="taxonomic scope" value="Bacteria"/>
</dbReference>
<dbReference type="Proteomes" id="UP000019402">
    <property type="component" value="Unassembled WGS sequence"/>
</dbReference>
<keyword evidence="2" id="KW-0808">Transferase</keyword>
<name>W7XWC4_9BACT</name>
<sequence length="198" mass="22749">MESTEGVISKRIWVNNNICLRAIELSDAPIIFNTIDTQRAYLSEWLPFVRLTLDPQDTVNFVHTVMEAAQKGDEFVYVVELNGEFVGVINIRVLSSANRIVDIGYWLSEHFQKKGVISSAVVSLCNYAFDQLNMNRIQIRCGKGNMSSKKVPQRLGFTYEGIIREGEWVNDKYIDLESYSLLKKERHKLPVWLLNTSK</sequence>
<dbReference type="InterPro" id="IPR000182">
    <property type="entry name" value="GNAT_dom"/>
</dbReference>
<dbReference type="STRING" id="869213.GCA_000517085_03007"/>
<evidence type="ECO:0000259" key="1">
    <source>
        <dbReference type="PROSITE" id="PS51186"/>
    </source>
</evidence>
<dbReference type="PROSITE" id="PS51186">
    <property type="entry name" value="GNAT"/>
    <property type="match status" value="1"/>
</dbReference>
<dbReference type="SUPFAM" id="SSF55729">
    <property type="entry name" value="Acyl-CoA N-acyltransferases (Nat)"/>
    <property type="match status" value="1"/>
</dbReference>
<dbReference type="AlphaFoldDB" id="W7XWC4"/>
<dbReference type="OrthoDB" id="9812949at2"/>
<organism evidence="2 3">
    <name type="scientific">Saccharicrinis fermentans DSM 9555 = JCM 21142</name>
    <dbReference type="NCBI Taxonomy" id="869213"/>
    <lineage>
        <taxon>Bacteria</taxon>
        <taxon>Pseudomonadati</taxon>
        <taxon>Bacteroidota</taxon>
        <taxon>Bacteroidia</taxon>
        <taxon>Marinilabiliales</taxon>
        <taxon>Marinilabiliaceae</taxon>
        <taxon>Saccharicrinis</taxon>
    </lineage>
</organism>
<dbReference type="GO" id="GO:1990189">
    <property type="term" value="F:protein N-terminal-serine acetyltransferase activity"/>
    <property type="evidence" value="ECO:0007669"/>
    <property type="project" value="TreeGrafter"/>
</dbReference>
<dbReference type="PANTHER" id="PTHR43441">
    <property type="entry name" value="RIBOSOMAL-PROTEIN-SERINE ACETYLTRANSFERASE"/>
    <property type="match status" value="1"/>
</dbReference>